<comment type="caution">
    <text evidence="2">The sequence shown here is derived from an EMBL/GenBank/DDBJ whole genome shotgun (WGS) entry which is preliminary data.</text>
</comment>
<dbReference type="Pfam" id="PF13340">
    <property type="entry name" value="DUF4096"/>
    <property type="match status" value="1"/>
</dbReference>
<organism evidence="2 3">
    <name type="scientific">Pseudomonas putida</name>
    <name type="common">Arthrobacter siderocapsulatus</name>
    <dbReference type="NCBI Taxonomy" id="303"/>
    <lineage>
        <taxon>Bacteria</taxon>
        <taxon>Pseudomonadati</taxon>
        <taxon>Pseudomonadota</taxon>
        <taxon>Gammaproteobacteria</taxon>
        <taxon>Pseudomonadales</taxon>
        <taxon>Pseudomonadaceae</taxon>
        <taxon>Pseudomonas</taxon>
    </lineage>
</organism>
<dbReference type="PANTHER" id="PTHR30007:SF0">
    <property type="entry name" value="TRANSPOSASE"/>
    <property type="match status" value="1"/>
</dbReference>
<evidence type="ECO:0000259" key="1">
    <source>
        <dbReference type="Pfam" id="PF13340"/>
    </source>
</evidence>
<dbReference type="Proteomes" id="UP001161257">
    <property type="component" value="Unassembled WGS sequence"/>
</dbReference>
<reference evidence="2" key="1">
    <citation type="submission" date="2023-01" db="EMBL/GenBank/DDBJ databases">
        <title>Whole-genome sequence of Pseudomonas putida NBRC 14671.</title>
        <authorList>
            <person name="Morohoshi T."/>
            <person name="Someya N."/>
        </authorList>
    </citation>
    <scope>NUCLEOTIDE SEQUENCE</scope>
    <source>
        <strain evidence="2">NBRC 14671</strain>
    </source>
</reference>
<dbReference type="EMBL" id="BSKJ01000003">
    <property type="protein sequence ID" value="GLO34942.1"/>
    <property type="molecule type" value="Genomic_DNA"/>
</dbReference>
<name>A0AA37RAU6_PSEPU</name>
<accession>A0AA37RAU6</accession>
<dbReference type="PANTHER" id="PTHR30007">
    <property type="entry name" value="PHP DOMAIN PROTEIN"/>
    <property type="match status" value="1"/>
</dbReference>
<dbReference type="RefSeq" id="WP_284355712.1">
    <property type="nucleotide sequence ID" value="NZ_BSKF01000009.1"/>
</dbReference>
<evidence type="ECO:0000313" key="3">
    <source>
        <dbReference type="Proteomes" id="UP001161257"/>
    </source>
</evidence>
<sequence length="152" mass="18065">MAKRYELSDEAWIVVADLFTETHGRGRLRLNDRLMLDGVLWVLCSGAAWRDMPERFGPWSTVYQRFRGWRNQGTFDQMLKRLHLRAKPKPGLPGLFDRPKYRQCSIIERMFGWLKENRRIVTRFDKLAKSYAAMVSMACSMRCLRHLFSYRA</sequence>
<feature type="domain" description="Insertion element IS402-like" evidence="1">
    <location>
        <begin position="7"/>
        <end position="78"/>
    </location>
</feature>
<proteinExistence type="predicted"/>
<evidence type="ECO:0000313" key="2">
    <source>
        <dbReference type="EMBL" id="GLO34942.1"/>
    </source>
</evidence>
<protein>
    <recommendedName>
        <fullName evidence="1">Insertion element IS402-like domain-containing protein</fullName>
    </recommendedName>
</protein>
<dbReference type="InterPro" id="IPR025161">
    <property type="entry name" value="IS402-like_dom"/>
</dbReference>
<dbReference type="AlphaFoldDB" id="A0AA37RAU6"/>
<gene>
    <name evidence="2" type="ORF">PPUN14671_17750</name>
</gene>